<evidence type="ECO:0000313" key="2">
    <source>
        <dbReference type="Proteomes" id="UP000467700"/>
    </source>
</evidence>
<dbReference type="EMBL" id="CACVBS010000040">
    <property type="protein sequence ID" value="CAA7263511.1"/>
    <property type="molecule type" value="Genomic_DNA"/>
</dbReference>
<proteinExistence type="predicted"/>
<protein>
    <submittedName>
        <fullName evidence="1">Uncharacterized protein</fullName>
    </submittedName>
</protein>
<dbReference type="AlphaFoldDB" id="A0A8S0VZE1"/>
<accession>A0A8S0VZE1</accession>
<keyword evidence="2" id="KW-1185">Reference proteome</keyword>
<evidence type="ECO:0000313" key="1">
    <source>
        <dbReference type="EMBL" id="CAA7263511.1"/>
    </source>
</evidence>
<comment type="caution">
    <text evidence="1">The sequence shown here is derived from an EMBL/GenBank/DDBJ whole genome shotgun (WGS) entry which is preliminary data.</text>
</comment>
<gene>
    <name evidence="1" type="ORF">AAE3_LOCUS5834</name>
</gene>
<organism evidence="1 2">
    <name type="scientific">Cyclocybe aegerita</name>
    <name type="common">Black poplar mushroom</name>
    <name type="synonym">Agrocybe aegerita</name>
    <dbReference type="NCBI Taxonomy" id="1973307"/>
    <lineage>
        <taxon>Eukaryota</taxon>
        <taxon>Fungi</taxon>
        <taxon>Dikarya</taxon>
        <taxon>Basidiomycota</taxon>
        <taxon>Agaricomycotina</taxon>
        <taxon>Agaricomycetes</taxon>
        <taxon>Agaricomycetidae</taxon>
        <taxon>Agaricales</taxon>
        <taxon>Agaricineae</taxon>
        <taxon>Bolbitiaceae</taxon>
        <taxon>Cyclocybe</taxon>
    </lineage>
</organism>
<sequence>MLSGSNPEGDLKAALTRVPQVLPDGGILGFGLSHAYPFNSNSTNLFNLKDYLKGSDATINRVCDALSLESSLMAFYREQSKCVGILLPKFVDFGTHQVDDRLAWYLRDFRGSITVVDCDSEGEDDGFIRMMREGADVYSIVWANPLAEVNAFKSAYISYGNEATLDYAYGEVCLVIELPPAEERQ</sequence>
<dbReference type="Proteomes" id="UP000467700">
    <property type="component" value="Unassembled WGS sequence"/>
</dbReference>
<reference evidence="1 2" key="1">
    <citation type="submission" date="2020-01" db="EMBL/GenBank/DDBJ databases">
        <authorList>
            <person name="Gupta K D."/>
        </authorList>
    </citation>
    <scope>NUCLEOTIDE SEQUENCE [LARGE SCALE GENOMIC DNA]</scope>
</reference>
<name>A0A8S0VZE1_CYCAE</name>
<dbReference type="OrthoDB" id="27483at2759"/>